<evidence type="ECO:0000259" key="1">
    <source>
        <dbReference type="Pfam" id="PF20091"/>
    </source>
</evidence>
<comment type="caution">
    <text evidence="2">The sequence shown here is derived from an EMBL/GenBank/DDBJ whole genome shotgun (WGS) entry which is preliminary data.</text>
</comment>
<dbReference type="InterPro" id="IPR045394">
    <property type="entry name" value="Abhydrolase_dom"/>
</dbReference>
<protein>
    <recommendedName>
        <fullName evidence="1">Alpha/beta hydrolase domain-containing protein</fullName>
    </recommendedName>
</protein>
<dbReference type="Pfam" id="PF20091">
    <property type="entry name" value="Abhydrolase_10"/>
    <property type="match status" value="1"/>
</dbReference>
<evidence type="ECO:0000313" key="3">
    <source>
        <dbReference type="Proteomes" id="UP000712673"/>
    </source>
</evidence>
<accession>A0A937W6H4</accession>
<dbReference type="Proteomes" id="UP000712673">
    <property type="component" value="Unassembled WGS sequence"/>
</dbReference>
<dbReference type="AlphaFoldDB" id="A0A937W6H4"/>
<name>A0A937W6H4_UNCTE</name>
<organism evidence="2 3">
    <name type="scientific">Tectimicrobiota bacterium</name>
    <dbReference type="NCBI Taxonomy" id="2528274"/>
    <lineage>
        <taxon>Bacteria</taxon>
        <taxon>Pseudomonadati</taxon>
        <taxon>Nitrospinota/Tectimicrobiota group</taxon>
        <taxon>Candidatus Tectimicrobiota</taxon>
    </lineage>
</organism>
<dbReference type="EMBL" id="VGLS01000875">
    <property type="protein sequence ID" value="MBM3226344.1"/>
    <property type="molecule type" value="Genomic_DNA"/>
</dbReference>
<evidence type="ECO:0000313" key="2">
    <source>
        <dbReference type="EMBL" id="MBM3226344.1"/>
    </source>
</evidence>
<feature type="domain" description="Alpha/beta hydrolase" evidence="1">
    <location>
        <begin position="218"/>
        <end position="629"/>
    </location>
</feature>
<gene>
    <name evidence="2" type="ORF">FJZ47_21485</name>
</gene>
<proteinExistence type="predicted"/>
<sequence>MEGMAFGEVGPYEFLEGMVHYVVQPLHPCNSAITDLALAPRDRSGQVHFSAHFAMLQPRDPSRGNRRMVFDVVNRGRKTVLGFFNSAPRPLDPTAPLDPGNGFLLRHGYTVVWCGWQADVPPTPGLMGMQAPEALGPDGRPLVGKILCQFQADEHVSMFYLADRQHLPNPAADLNEPDALLQVRDHPTAPARALRRDEWSFVQIDGEPAPHYISLASGFEAGKIYQVVYTTRGSRIVGLGFAAVRDIVSFLKYAPETDGNPCAGQLDYAYAFGASQSGRFLRQLIHLGVNEDEAGRMALDGIIPHIAGGMRGEFNLRFGQPSKDVCYIIPELFPFTDTPQTDPVSGQTGSLLERLEQHGKVPKIMFTNTSAEYWRGDAALIHTDLVTYTEASESPGVRRYHFAGTQHGVGVFPPITVRPADGLRGQLPFNTVDYTPLLRAALVNLDRWVTQATEPPPSCHPRLADHTAIPSQTLATTFTQIPGVRFPSRPLQALRLDYGPATPLGQTLTLPAVEGAAYPALVATVDADGNEQAGIRLPDLSVPLATHTGWNLRHTEVGNPDLVIGITGGLAGWTLAFPATPEDRQATGDPRPSVAERYASRAAYLQQVRAATQTLIDQGYVLAEDMASIEAGATRRYAFFSGQENGV</sequence>
<reference evidence="2" key="1">
    <citation type="submission" date="2019-03" db="EMBL/GenBank/DDBJ databases">
        <title>Lake Tanganyika Metagenome-Assembled Genomes (MAGs).</title>
        <authorList>
            <person name="Tran P."/>
        </authorList>
    </citation>
    <scope>NUCLEOTIDE SEQUENCE</scope>
    <source>
        <strain evidence="2">K_DeepCast_65m_m2_066</strain>
    </source>
</reference>